<keyword evidence="3" id="KW-1185">Reference proteome</keyword>
<proteinExistence type="predicted"/>
<feature type="region of interest" description="Disordered" evidence="1">
    <location>
        <begin position="17"/>
        <end position="40"/>
    </location>
</feature>
<name>A0A4Y7TVA8_COPMI</name>
<dbReference type="Proteomes" id="UP000298030">
    <property type="component" value="Unassembled WGS sequence"/>
</dbReference>
<evidence type="ECO:0000256" key="1">
    <source>
        <dbReference type="SAM" id="MobiDB-lite"/>
    </source>
</evidence>
<dbReference type="OrthoDB" id="3025195at2759"/>
<protein>
    <submittedName>
        <fullName evidence="2">Uncharacterized protein</fullName>
    </submittedName>
</protein>
<evidence type="ECO:0000313" key="2">
    <source>
        <dbReference type="EMBL" id="TEB37874.1"/>
    </source>
</evidence>
<dbReference type="EMBL" id="QPFP01000003">
    <property type="protein sequence ID" value="TEB37874.1"/>
    <property type="molecule type" value="Genomic_DNA"/>
</dbReference>
<dbReference type="AlphaFoldDB" id="A0A4Y7TVA8"/>
<evidence type="ECO:0000313" key="3">
    <source>
        <dbReference type="Proteomes" id="UP000298030"/>
    </source>
</evidence>
<organism evidence="2 3">
    <name type="scientific">Coprinellus micaceus</name>
    <name type="common">Glistening ink-cap mushroom</name>
    <name type="synonym">Coprinus micaceus</name>
    <dbReference type="NCBI Taxonomy" id="71717"/>
    <lineage>
        <taxon>Eukaryota</taxon>
        <taxon>Fungi</taxon>
        <taxon>Dikarya</taxon>
        <taxon>Basidiomycota</taxon>
        <taxon>Agaricomycotina</taxon>
        <taxon>Agaricomycetes</taxon>
        <taxon>Agaricomycetidae</taxon>
        <taxon>Agaricales</taxon>
        <taxon>Agaricineae</taxon>
        <taxon>Psathyrellaceae</taxon>
        <taxon>Coprinellus</taxon>
    </lineage>
</organism>
<feature type="compositionally biased region" description="Polar residues" evidence="1">
    <location>
        <begin position="26"/>
        <end position="40"/>
    </location>
</feature>
<accession>A0A4Y7TVA8</accession>
<comment type="caution">
    <text evidence="2">The sequence shown here is derived from an EMBL/GenBank/DDBJ whole genome shotgun (WGS) entry which is preliminary data.</text>
</comment>
<gene>
    <name evidence="2" type="ORF">FA13DRAFT_1809239</name>
</gene>
<reference evidence="2 3" key="1">
    <citation type="journal article" date="2019" name="Nat. Ecol. Evol.">
        <title>Megaphylogeny resolves global patterns of mushroom evolution.</title>
        <authorList>
            <person name="Varga T."/>
            <person name="Krizsan K."/>
            <person name="Foldi C."/>
            <person name="Dima B."/>
            <person name="Sanchez-Garcia M."/>
            <person name="Sanchez-Ramirez S."/>
            <person name="Szollosi G.J."/>
            <person name="Szarkandi J.G."/>
            <person name="Papp V."/>
            <person name="Albert L."/>
            <person name="Andreopoulos W."/>
            <person name="Angelini C."/>
            <person name="Antonin V."/>
            <person name="Barry K.W."/>
            <person name="Bougher N.L."/>
            <person name="Buchanan P."/>
            <person name="Buyck B."/>
            <person name="Bense V."/>
            <person name="Catcheside P."/>
            <person name="Chovatia M."/>
            <person name="Cooper J."/>
            <person name="Damon W."/>
            <person name="Desjardin D."/>
            <person name="Finy P."/>
            <person name="Geml J."/>
            <person name="Haridas S."/>
            <person name="Hughes K."/>
            <person name="Justo A."/>
            <person name="Karasinski D."/>
            <person name="Kautmanova I."/>
            <person name="Kiss B."/>
            <person name="Kocsube S."/>
            <person name="Kotiranta H."/>
            <person name="LaButti K.M."/>
            <person name="Lechner B.E."/>
            <person name="Liimatainen K."/>
            <person name="Lipzen A."/>
            <person name="Lukacs Z."/>
            <person name="Mihaltcheva S."/>
            <person name="Morgado L.N."/>
            <person name="Niskanen T."/>
            <person name="Noordeloos M.E."/>
            <person name="Ohm R.A."/>
            <person name="Ortiz-Santana B."/>
            <person name="Ovrebo C."/>
            <person name="Racz N."/>
            <person name="Riley R."/>
            <person name="Savchenko A."/>
            <person name="Shiryaev A."/>
            <person name="Soop K."/>
            <person name="Spirin V."/>
            <person name="Szebenyi C."/>
            <person name="Tomsovsky M."/>
            <person name="Tulloss R.E."/>
            <person name="Uehling J."/>
            <person name="Grigoriev I.V."/>
            <person name="Vagvolgyi C."/>
            <person name="Papp T."/>
            <person name="Martin F.M."/>
            <person name="Miettinen O."/>
            <person name="Hibbett D.S."/>
            <person name="Nagy L.G."/>
        </authorList>
    </citation>
    <scope>NUCLEOTIDE SEQUENCE [LARGE SCALE GENOMIC DNA]</scope>
    <source>
        <strain evidence="2 3">FP101781</strain>
    </source>
</reference>
<sequence>MPTQTILAAQHPKTIAAKATTQKATVDSQPQRVGQMSLDGNNAPAKRLRGGCVPCPNGICCIAIPCFIETDTIH</sequence>